<comment type="caution">
    <text evidence="1">The sequence shown here is derived from an EMBL/GenBank/DDBJ whole genome shotgun (WGS) entry which is preliminary data.</text>
</comment>
<reference evidence="1 2" key="1">
    <citation type="journal article" date="2019" name="Anaerobe">
        <title>Brachyspira catarrhinii sp. nov., an anaerobic intestinal spirochaete isolated from vervet monkeys may have been misidentified as Brachyspira aalborgi in previous studies.</title>
        <authorList>
            <person name="Phillips N.D."/>
            <person name="La T."/>
            <person name="Hampson D.J."/>
        </authorList>
    </citation>
    <scope>NUCLEOTIDE SEQUENCE [LARGE SCALE GENOMIC DNA]</scope>
    <source>
        <strain evidence="1 2">Z12</strain>
    </source>
</reference>
<evidence type="ECO:0000313" key="1">
    <source>
        <dbReference type="EMBL" id="TKZ31403.1"/>
    </source>
</evidence>
<dbReference type="EMBL" id="SJDU01000316">
    <property type="protein sequence ID" value="TKZ31403.1"/>
    <property type="molecule type" value="Genomic_DNA"/>
</dbReference>
<organism evidence="1 2">
    <name type="scientific">Brachyspira catarrhinii</name>
    <dbReference type="NCBI Taxonomy" id="2528966"/>
    <lineage>
        <taxon>Bacteria</taxon>
        <taxon>Pseudomonadati</taxon>
        <taxon>Spirochaetota</taxon>
        <taxon>Spirochaetia</taxon>
        <taxon>Brachyspirales</taxon>
        <taxon>Brachyspiraceae</taxon>
        <taxon>Brachyspira</taxon>
    </lineage>
</organism>
<gene>
    <name evidence="1" type="ORF">EZH24_09905</name>
</gene>
<keyword evidence="2" id="KW-1185">Reference proteome</keyword>
<name>A0ABY2TNT9_9SPIR</name>
<dbReference type="Proteomes" id="UP000310168">
    <property type="component" value="Unassembled WGS sequence"/>
</dbReference>
<accession>A0ABY2TNT9</accession>
<evidence type="ECO:0008006" key="3">
    <source>
        <dbReference type="Google" id="ProtNLM"/>
    </source>
</evidence>
<proteinExistence type="predicted"/>
<sequence length="264" mass="30042">MSYNIQLLIRDKYSETILDLVDLSNQIKMSDINSDLKVTEGNRISGIQTGIGMIAVGRKLDFGIPIFEYKNDKKQWVRLDEQYTKYTSIILSNSIKRYYIRTSYNNEIYEAEYIITSVGGYTVKYINNIGVISISLQSLDKVFLRQKEETYKLNVSGDSKQDINYKSLSLVPVPLCFSLDFLVVAGQLDFIFANRQNFGIQCIAELQSGNYTADFNGETLTINGIAYNYNGIQPELNVGNNTFYLETNQTCTSASIRYKRGILI</sequence>
<protein>
    <recommendedName>
        <fullName evidence="3">Phage tail protein</fullName>
    </recommendedName>
</protein>
<evidence type="ECO:0000313" key="2">
    <source>
        <dbReference type="Proteomes" id="UP000310168"/>
    </source>
</evidence>
<dbReference type="RefSeq" id="WP_137998985.1">
    <property type="nucleotide sequence ID" value="NZ_SJDU01000316.1"/>
</dbReference>